<dbReference type="Proteomes" id="UP000324376">
    <property type="component" value="Unassembled WGS sequence"/>
</dbReference>
<keyword evidence="1" id="KW-0732">Signal</keyword>
<dbReference type="Gene3D" id="3.10.450.50">
    <property type="match status" value="1"/>
</dbReference>
<comment type="caution">
    <text evidence="2">The sequence shown here is derived from an EMBL/GenBank/DDBJ whole genome shotgun (WGS) entry which is preliminary data.</text>
</comment>
<dbReference type="EMBL" id="VNHU01000009">
    <property type="protein sequence ID" value="TYP71562.1"/>
    <property type="molecule type" value="Genomic_DNA"/>
</dbReference>
<evidence type="ECO:0000313" key="2">
    <source>
        <dbReference type="EMBL" id="TYP71562.1"/>
    </source>
</evidence>
<feature type="signal peptide" evidence="1">
    <location>
        <begin position="1"/>
        <end position="23"/>
    </location>
</feature>
<name>A0A5S5BZD0_9FLAO</name>
<proteinExistence type="predicted"/>
<dbReference type="RefSeq" id="WP_148783450.1">
    <property type="nucleotide sequence ID" value="NZ_VNHU01000009.1"/>
</dbReference>
<protein>
    <recommendedName>
        <fullName evidence="4">SnoaL-like protein</fullName>
    </recommendedName>
</protein>
<dbReference type="InterPro" id="IPR032710">
    <property type="entry name" value="NTF2-like_dom_sf"/>
</dbReference>
<organism evidence="2 3">
    <name type="scientific">Aquimarina intermedia</name>
    <dbReference type="NCBI Taxonomy" id="350814"/>
    <lineage>
        <taxon>Bacteria</taxon>
        <taxon>Pseudomonadati</taxon>
        <taxon>Bacteroidota</taxon>
        <taxon>Flavobacteriia</taxon>
        <taxon>Flavobacteriales</taxon>
        <taxon>Flavobacteriaceae</taxon>
        <taxon>Aquimarina</taxon>
    </lineage>
</organism>
<evidence type="ECO:0008006" key="4">
    <source>
        <dbReference type="Google" id="ProtNLM"/>
    </source>
</evidence>
<keyword evidence="3" id="KW-1185">Reference proteome</keyword>
<feature type="chain" id="PRO_5024365011" description="SnoaL-like protein" evidence="1">
    <location>
        <begin position="24"/>
        <end position="155"/>
    </location>
</feature>
<dbReference type="AlphaFoldDB" id="A0A5S5BZD0"/>
<dbReference type="OrthoDB" id="980604at2"/>
<evidence type="ECO:0000256" key="1">
    <source>
        <dbReference type="SAM" id="SignalP"/>
    </source>
</evidence>
<reference evidence="2 3" key="1">
    <citation type="submission" date="2019-07" db="EMBL/GenBank/DDBJ databases">
        <title>Genomic Encyclopedia of Archaeal and Bacterial Type Strains, Phase II (KMG-II): from individual species to whole genera.</title>
        <authorList>
            <person name="Goeker M."/>
        </authorList>
    </citation>
    <scope>NUCLEOTIDE SEQUENCE [LARGE SCALE GENOMIC DNA]</scope>
    <source>
        <strain evidence="2 3">DSM 17527</strain>
    </source>
</reference>
<gene>
    <name evidence="2" type="ORF">BD809_109144</name>
</gene>
<accession>A0A5S5BZD0</accession>
<dbReference type="SUPFAM" id="SSF54427">
    <property type="entry name" value="NTF2-like"/>
    <property type="match status" value="1"/>
</dbReference>
<sequence>MKTHLKILISTILLLFATNQIIAQDATKAHKDSLEIVVKKYYDLNLKIFQTISTIKDIDRVFELFTDDFTYIHPKYGGTYTRQDLYNGYVRNQKNGRYDGKYINIKVLKKIIGLNGIVVQRMYVEKEGDGIKEGEPQMTLFEFKKGKISKIFEYW</sequence>
<evidence type="ECO:0000313" key="3">
    <source>
        <dbReference type="Proteomes" id="UP000324376"/>
    </source>
</evidence>